<evidence type="ECO:0000256" key="9">
    <source>
        <dbReference type="RuleBase" id="RU004181"/>
    </source>
</evidence>
<feature type="transmembrane region" description="Helical" evidence="10">
    <location>
        <begin position="53"/>
        <end position="74"/>
    </location>
</feature>
<dbReference type="InterPro" id="IPR001872">
    <property type="entry name" value="Peptidase_A8"/>
</dbReference>
<feature type="transmembrane region" description="Helical" evidence="10">
    <location>
        <begin position="81"/>
        <end position="99"/>
    </location>
</feature>
<keyword evidence="7 10" id="KW-1133">Transmembrane helix</keyword>
<proteinExistence type="inferred from homology"/>
<accession>A0A420ZCS6</accession>
<dbReference type="EMBL" id="QMNG01000006">
    <property type="protein sequence ID" value="RLC37310.1"/>
    <property type="molecule type" value="Genomic_DNA"/>
</dbReference>
<sequence>MPMNHRTSPQSSSAGLGMFYGTWIAAVLVSQLVRLNFSDKIIYNPGLAFNIILPKWLIIAAVALFLILIVVWYFRLAAKDTVISLAFGLLLGGGVSNLFERLLFNGNVADYWGCFGITTINLADIFIFSGIILIVIKFLYAHGSR</sequence>
<keyword evidence="4 10" id="KW-0812">Transmembrane</keyword>
<evidence type="ECO:0000256" key="3">
    <source>
        <dbReference type="ARBA" id="ARBA00022670"/>
    </source>
</evidence>
<keyword evidence="8 10" id="KW-0472">Membrane</keyword>
<comment type="similarity">
    <text evidence="1 9">Belongs to the peptidase A8 family.</text>
</comment>
<evidence type="ECO:0000313" key="11">
    <source>
        <dbReference type="EMBL" id="RLC37310.1"/>
    </source>
</evidence>
<keyword evidence="3" id="KW-0645">Protease</keyword>
<evidence type="ECO:0000256" key="8">
    <source>
        <dbReference type="ARBA" id="ARBA00023136"/>
    </source>
</evidence>
<protein>
    <submittedName>
        <fullName evidence="11">Uncharacterized protein</fullName>
    </submittedName>
</protein>
<evidence type="ECO:0000256" key="6">
    <source>
        <dbReference type="ARBA" id="ARBA00022801"/>
    </source>
</evidence>
<evidence type="ECO:0000256" key="5">
    <source>
        <dbReference type="ARBA" id="ARBA00022750"/>
    </source>
</evidence>
<keyword evidence="6" id="KW-0378">Hydrolase</keyword>
<dbReference type="PANTHER" id="PTHR33695:SF1">
    <property type="entry name" value="LIPOPROTEIN SIGNAL PEPTIDASE"/>
    <property type="match status" value="1"/>
</dbReference>
<dbReference type="GO" id="GO:0004190">
    <property type="term" value="F:aspartic-type endopeptidase activity"/>
    <property type="evidence" value="ECO:0007669"/>
    <property type="project" value="UniProtKB-KW"/>
</dbReference>
<dbReference type="GO" id="GO:0016020">
    <property type="term" value="C:membrane"/>
    <property type="evidence" value="ECO:0007669"/>
    <property type="project" value="InterPro"/>
</dbReference>
<organism evidence="11 12">
    <name type="scientific">candidate division Kazan bacterium</name>
    <dbReference type="NCBI Taxonomy" id="2202143"/>
    <lineage>
        <taxon>Bacteria</taxon>
        <taxon>Bacteria division Kazan-3B-28</taxon>
    </lineage>
</organism>
<dbReference type="AlphaFoldDB" id="A0A420ZCS6"/>
<dbReference type="PRINTS" id="PR00781">
    <property type="entry name" value="LIPOSIGPTASE"/>
</dbReference>
<evidence type="ECO:0000256" key="10">
    <source>
        <dbReference type="SAM" id="Phobius"/>
    </source>
</evidence>
<dbReference type="GO" id="GO:0006508">
    <property type="term" value="P:proteolysis"/>
    <property type="evidence" value="ECO:0007669"/>
    <property type="project" value="UniProtKB-KW"/>
</dbReference>
<keyword evidence="2" id="KW-1003">Cell membrane</keyword>
<reference evidence="11 12" key="1">
    <citation type="submission" date="2018-06" db="EMBL/GenBank/DDBJ databases">
        <title>Extensive metabolic versatility and redundancy in microbially diverse, dynamic hydrothermal sediments.</title>
        <authorList>
            <person name="Dombrowski N."/>
            <person name="Teske A."/>
            <person name="Baker B.J."/>
        </authorList>
    </citation>
    <scope>NUCLEOTIDE SEQUENCE [LARGE SCALE GENOMIC DNA]</scope>
    <source>
        <strain evidence="11">B79_G16</strain>
    </source>
</reference>
<evidence type="ECO:0000256" key="7">
    <source>
        <dbReference type="ARBA" id="ARBA00022989"/>
    </source>
</evidence>
<dbReference type="Pfam" id="PF01252">
    <property type="entry name" value="Peptidase_A8"/>
    <property type="match status" value="1"/>
</dbReference>
<evidence type="ECO:0000256" key="1">
    <source>
        <dbReference type="ARBA" id="ARBA00006139"/>
    </source>
</evidence>
<feature type="transmembrane region" description="Helical" evidence="10">
    <location>
        <begin position="119"/>
        <end position="140"/>
    </location>
</feature>
<name>A0A420ZCS6_UNCK3</name>
<dbReference type="Proteomes" id="UP000281261">
    <property type="component" value="Unassembled WGS sequence"/>
</dbReference>
<feature type="transmembrane region" description="Helical" evidence="10">
    <location>
        <begin position="12"/>
        <end position="33"/>
    </location>
</feature>
<comment type="caution">
    <text evidence="11">The sequence shown here is derived from an EMBL/GenBank/DDBJ whole genome shotgun (WGS) entry which is preliminary data.</text>
</comment>
<keyword evidence="5" id="KW-0064">Aspartyl protease</keyword>
<gene>
    <name evidence="11" type="ORF">DRH29_02360</name>
</gene>
<evidence type="ECO:0000313" key="12">
    <source>
        <dbReference type="Proteomes" id="UP000281261"/>
    </source>
</evidence>
<evidence type="ECO:0000256" key="2">
    <source>
        <dbReference type="ARBA" id="ARBA00022475"/>
    </source>
</evidence>
<evidence type="ECO:0000256" key="4">
    <source>
        <dbReference type="ARBA" id="ARBA00022692"/>
    </source>
</evidence>
<dbReference type="PANTHER" id="PTHR33695">
    <property type="entry name" value="LIPOPROTEIN SIGNAL PEPTIDASE"/>
    <property type="match status" value="1"/>
</dbReference>